<evidence type="ECO:0000256" key="3">
    <source>
        <dbReference type="ARBA" id="ARBA00022679"/>
    </source>
</evidence>
<keyword evidence="3 8" id="KW-0808">Transferase</keyword>
<feature type="transmembrane region" description="Helical" evidence="7">
    <location>
        <begin position="43"/>
        <end position="65"/>
    </location>
</feature>
<organism evidence="8 9">
    <name type="scientific">Patulibacter brassicae</name>
    <dbReference type="NCBI Taxonomy" id="1705717"/>
    <lineage>
        <taxon>Bacteria</taxon>
        <taxon>Bacillati</taxon>
        <taxon>Actinomycetota</taxon>
        <taxon>Thermoleophilia</taxon>
        <taxon>Solirubrobacterales</taxon>
        <taxon>Patulibacteraceae</taxon>
        <taxon>Patulibacter</taxon>
    </lineage>
</organism>
<evidence type="ECO:0000256" key="5">
    <source>
        <dbReference type="ARBA" id="ARBA00022989"/>
    </source>
</evidence>
<evidence type="ECO:0000256" key="4">
    <source>
        <dbReference type="ARBA" id="ARBA00022692"/>
    </source>
</evidence>
<accession>A0ABU4VP16</accession>
<dbReference type="GO" id="GO:0016757">
    <property type="term" value="F:glycosyltransferase activity"/>
    <property type="evidence" value="ECO:0007669"/>
    <property type="project" value="UniProtKB-KW"/>
</dbReference>
<feature type="transmembrane region" description="Helical" evidence="7">
    <location>
        <begin position="191"/>
        <end position="211"/>
    </location>
</feature>
<dbReference type="Pfam" id="PF01790">
    <property type="entry name" value="LGT"/>
    <property type="match status" value="1"/>
</dbReference>
<keyword evidence="4 7" id="KW-0812">Transmembrane</keyword>
<evidence type="ECO:0000313" key="9">
    <source>
        <dbReference type="Proteomes" id="UP001277761"/>
    </source>
</evidence>
<evidence type="ECO:0000256" key="2">
    <source>
        <dbReference type="ARBA" id="ARBA00022475"/>
    </source>
</evidence>
<dbReference type="PANTHER" id="PTHR30589">
    <property type="entry name" value="PROLIPOPROTEIN DIACYLGLYCERYL TRANSFERASE"/>
    <property type="match status" value="1"/>
</dbReference>
<evidence type="ECO:0000256" key="7">
    <source>
        <dbReference type="SAM" id="Phobius"/>
    </source>
</evidence>
<feature type="transmembrane region" description="Helical" evidence="7">
    <location>
        <begin position="85"/>
        <end position="105"/>
    </location>
</feature>
<dbReference type="EC" id="2.4.99.-" evidence="8"/>
<keyword evidence="8" id="KW-0328">Glycosyltransferase</keyword>
<comment type="similarity">
    <text evidence="1">Belongs to the Lgt family.</text>
</comment>
<sequence>MQPEIDLLGVPLKTFGICFALAFIAAGLLLARRFREFRWPAEHATEAMLAALAGGLIGARAYWLLDAYDPDTHGNLIDSLIDGAGLTWYGGAAGGALAVLAWATWRGHLEERLLGATAPVLALGYAIGRVGCQISGDGDYGKSSDLPWAMSYPDAAVPTTSDVQPTPIYETLAMGFAAMLLWQMRDRMRPAALFALYLMLAGSERLLIEFWRQNDEVVASLTTAQLTSVAMVLAGGIALLSLRNRMRRS</sequence>
<dbReference type="PANTHER" id="PTHR30589:SF0">
    <property type="entry name" value="PHOSPHATIDYLGLYCEROL--PROLIPOPROTEIN DIACYLGLYCERYL TRANSFERASE"/>
    <property type="match status" value="1"/>
</dbReference>
<evidence type="ECO:0000256" key="6">
    <source>
        <dbReference type="ARBA" id="ARBA00023136"/>
    </source>
</evidence>
<proteinExistence type="inferred from homology"/>
<name>A0ABU4VP16_9ACTN</name>
<evidence type="ECO:0000256" key="1">
    <source>
        <dbReference type="ARBA" id="ARBA00007150"/>
    </source>
</evidence>
<reference evidence="8 9" key="1">
    <citation type="submission" date="2023-11" db="EMBL/GenBank/DDBJ databases">
        <authorList>
            <person name="Xu M."/>
            <person name="Jiang T."/>
        </authorList>
    </citation>
    <scope>NUCLEOTIDE SEQUENCE [LARGE SCALE GENOMIC DNA]</scope>
    <source>
        <strain evidence="8 9">SD</strain>
    </source>
</reference>
<feature type="transmembrane region" description="Helical" evidence="7">
    <location>
        <begin position="217"/>
        <end position="242"/>
    </location>
</feature>
<gene>
    <name evidence="8" type="ORF">SK069_17380</name>
</gene>
<dbReference type="EMBL" id="JAXAVX010000013">
    <property type="protein sequence ID" value="MDX8153374.1"/>
    <property type="molecule type" value="Genomic_DNA"/>
</dbReference>
<keyword evidence="5 7" id="KW-1133">Transmembrane helix</keyword>
<feature type="transmembrane region" description="Helical" evidence="7">
    <location>
        <begin position="12"/>
        <end position="31"/>
    </location>
</feature>
<dbReference type="InterPro" id="IPR001640">
    <property type="entry name" value="Lgt"/>
</dbReference>
<comment type="caution">
    <text evidence="8">The sequence shown here is derived from an EMBL/GenBank/DDBJ whole genome shotgun (WGS) entry which is preliminary data.</text>
</comment>
<keyword evidence="9" id="KW-1185">Reference proteome</keyword>
<keyword evidence="2" id="KW-1003">Cell membrane</keyword>
<protein>
    <submittedName>
        <fullName evidence="8">Prolipoprotein diacylglyceryl transferase</fullName>
        <ecNumber evidence="8">2.4.99.-</ecNumber>
    </submittedName>
</protein>
<dbReference type="RefSeq" id="WP_319955525.1">
    <property type="nucleotide sequence ID" value="NZ_JAXAVX010000013.1"/>
</dbReference>
<keyword evidence="6 7" id="KW-0472">Membrane</keyword>
<evidence type="ECO:0000313" key="8">
    <source>
        <dbReference type="EMBL" id="MDX8153374.1"/>
    </source>
</evidence>
<dbReference type="Proteomes" id="UP001277761">
    <property type="component" value="Unassembled WGS sequence"/>
</dbReference>